<comment type="caution">
    <text evidence="1">The sequence shown here is derived from an EMBL/GenBank/DDBJ whole genome shotgun (WGS) entry which is preliminary data.</text>
</comment>
<evidence type="ECO:0000313" key="2">
    <source>
        <dbReference type="Proteomes" id="UP000248916"/>
    </source>
</evidence>
<name>A0A2W7NPL9_9RHOB</name>
<dbReference type="EMBL" id="QKZL01000003">
    <property type="protein sequence ID" value="PZX18564.1"/>
    <property type="molecule type" value="Genomic_DNA"/>
</dbReference>
<reference evidence="1 2" key="1">
    <citation type="submission" date="2018-06" db="EMBL/GenBank/DDBJ databases">
        <title>Genomic Encyclopedia of Archaeal and Bacterial Type Strains, Phase II (KMG-II): from individual species to whole genera.</title>
        <authorList>
            <person name="Goeker M."/>
        </authorList>
    </citation>
    <scope>NUCLEOTIDE SEQUENCE [LARGE SCALE GENOMIC DNA]</scope>
    <source>
        <strain evidence="1 2">DSM 22009</strain>
    </source>
</reference>
<dbReference type="Proteomes" id="UP000248916">
    <property type="component" value="Unassembled WGS sequence"/>
</dbReference>
<evidence type="ECO:0000313" key="1">
    <source>
        <dbReference type="EMBL" id="PZX18564.1"/>
    </source>
</evidence>
<accession>A0A2W7NPL9</accession>
<organism evidence="1 2">
    <name type="scientific">Palleronia aestuarii</name>
    <dbReference type="NCBI Taxonomy" id="568105"/>
    <lineage>
        <taxon>Bacteria</taxon>
        <taxon>Pseudomonadati</taxon>
        <taxon>Pseudomonadota</taxon>
        <taxon>Alphaproteobacteria</taxon>
        <taxon>Rhodobacterales</taxon>
        <taxon>Roseobacteraceae</taxon>
        <taxon>Palleronia</taxon>
    </lineage>
</organism>
<gene>
    <name evidence="1" type="ORF">LX81_01200</name>
</gene>
<protein>
    <submittedName>
        <fullName evidence="1">Uncharacterized protein</fullName>
    </submittedName>
</protein>
<dbReference type="AlphaFoldDB" id="A0A2W7NPL9"/>
<keyword evidence="2" id="KW-1185">Reference proteome</keyword>
<sequence>MKEKKYAQKGIAMKTLHDVVSAIPYSLAHVQSPFSHRNLGHSKTPLRVVS</sequence>
<proteinExistence type="predicted"/>